<sequence>MALGLSGLLIWFGAEWISNWKENRRLEREVQVRRNESIQRVDQEINDWNVDTALSIITDLKDDRTYTPGELSGMEAKVRRITDDGLYSRIQSSPIDGRITLSEQYLNAYPNGKHRKEAIEDLLISRSSVLSKSLQATQEFNQTYLQLKNLTSALEEYSHDEIDFSVIPLDKLSEQGGNIWKIKKKSRRG</sequence>
<accession>A0A1G2I7H7</accession>
<organism evidence="1 2">
    <name type="scientific">Candidatus Staskawiczbacteria bacterium RIFCSPLOWO2_01_FULL_33_9</name>
    <dbReference type="NCBI Taxonomy" id="1802211"/>
    <lineage>
        <taxon>Bacteria</taxon>
        <taxon>Candidatus Staskawicziibacteriota</taxon>
    </lineage>
</organism>
<reference evidence="1 2" key="1">
    <citation type="journal article" date="2016" name="Nat. Commun.">
        <title>Thousands of microbial genomes shed light on interconnected biogeochemical processes in an aquifer system.</title>
        <authorList>
            <person name="Anantharaman K."/>
            <person name="Brown C.T."/>
            <person name="Hug L.A."/>
            <person name="Sharon I."/>
            <person name="Castelle C.J."/>
            <person name="Probst A.J."/>
            <person name="Thomas B.C."/>
            <person name="Singh A."/>
            <person name="Wilkins M.J."/>
            <person name="Karaoz U."/>
            <person name="Brodie E.L."/>
            <person name="Williams K.H."/>
            <person name="Hubbard S.S."/>
            <person name="Banfield J.F."/>
        </authorList>
    </citation>
    <scope>NUCLEOTIDE SEQUENCE [LARGE SCALE GENOMIC DNA]</scope>
</reference>
<dbReference type="EMBL" id="MHOX01000020">
    <property type="protein sequence ID" value="OGZ70752.1"/>
    <property type="molecule type" value="Genomic_DNA"/>
</dbReference>
<name>A0A1G2I7H7_9BACT</name>
<dbReference type="Proteomes" id="UP000176308">
    <property type="component" value="Unassembled WGS sequence"/>
</dbReference>
<protein>
    <submittedName>
        <fullName evidence="1">Uncharacterized protein</fullName>
    </submittedName>
</protein>
<gene>
    <name evidence="1" type="ORF">A2904_02490</name>
</gene>
<comment type="caution">
    <text evidence="1">The sequence shown here is derived from an EMBL/GenBank/DDBJ whole genome shotgun (WGS) entry which is preliminary data.</text>
</comment>
<evidence type="ECO:0000313" key="1">
    <source>
        <dbReference type="EMBL" id="OGZ70752.1"/>
    </source>
</evidence>
<evidence type="ECO:0000313" key="2">
    <source>
        <dbReference type="Proteomes" id="UP000176308"/>
    </source>
</evidence>
<proteinExistence type="predicted"/>
<dbReference type="AlphaFoldDB" id="A0A1G2I7H7"/>